<protein>
    <submittedName>
        <fullName evidence="1">Uncharacterized protein</fullName>
    </submittedName>
</protein>
<proteinExistence type="predicted"/>
<evidence type="ECO:0000313" key="1">
    <source>
        <dbReference type="EMBL" id="GFD16369.1"/>
    </source>
</evidence>
<sequence length="119" mass="12485">GHFRVELHAVVAAGVVGHAGDRAAWGAGQNMELSWHLGDLVTVAHPHVEAKQAVSVDVIFNAVEQAALADDFAVNADLTYATGDQLGVLGTEVEDQDTVGVNVEGHESFSSKIRNKTGL</sequence>
<dbReference type="AlphaFoldDB" id="A0A699U4S2"/>
<dbReference type="EMBL" id="BKCJ011292894">
    <property type="protein sequence ID" value="GFD16369.1"/>
    <property type="molecule type" value="Genomic_DNA"/>
</dbReference>
<accession>A0A699U4S2</accession>
<organism evidence="1">
    <name type="scientific">Tanacetum cinerariifolium</name>
    <name type="common">Dalmatian daisy</name>
    <name type="synonym">Chrysanthemum cinerariifolium</name>
    <dbReference type="NCBI Taxonomy" id="118510"/>
    <lineage>
        <taxon>Eukaryota</taxon>
        <taxon>Viridiplantae</taxon>
        <taxon>Streptophyta</taxon>
        <taxon>Embryophyta</taxon>
        <taxon>Tracheophyta</taxon>
        <taxon>Spermatophyta</taxon>
        <taxon>Magnoliopsida</taxon>
        <taxon>eudicotyledons</taxon>
        <taxon>Gunneridae</taxon>
        <taxon>Pentapetalae</taxon>
        <taxon>asterids</taxon>
        <taxon>campanulids</taxon>
        <taxon>Asterales</taxon>
        <taxon>Asteraceae</taxon>
        <taxon>Asteroideae</taxon>
        <taxon>Anthemideae</taxon>
        <taxon>Anthemidinae</taxon>
        <taxon>Tanacetum</taxon>
    </lineage>
</organism>
<feature type="non-terminal residue" evidence="1">
    <location>
        <position position="1"/>
    </location>
</feature>
<comment type="caution">
    <text evidence="1">The sequence shown here is derived from an EMBL/GenBank/DDBJ whole genome shotgun (WGS) entry which is preliminary data.</text>
</comment>
<reference evidence="1" key="1">
    <citation type="journal article" date="2019" name="Sci. Rep.">
        <title>Draft genome of Tanacetum cinerariifolium, the natural source of mosquito coil.</title>
        <authorList>
            <person name="Yamashiro T."/>
            <person name="Shiraishi A."/>
            <person name="Satake H."/>
            <person name="Nakayama K."/>
        </authorList>
    </citation>
    <scope>NUCLEOTIDE SEQUENCE</scope>
</reference>
<name>A0A699U4S2_TANCI</name>
<gene>
    <name evidence="1" type="ORF">Tci_888338</name>
</gene>